<feature type="non-terminal residue" evidence="1">
    <location>
        <position position="68"/>
    </location>
</feature>
<accession>A0A8S0VP24</accession>
<evidence type="ECO:0000313" key="2">
    <source>
        <dbReference type="Proteomes" id="UP000594638"/>
    </source>
</evidence>
<keyword evidence="2" id="KW-1185">Reference proteome</keyword>
<comment type="caution">
    <text evidence="1">The sequence shown here is derived from an EMBL/GenBank/DDBJ whole genome shotgun (WGS) entry which is preliminary data.</text>
</comment>
<proteinExistence type="predicted"/>
<organism evidence="1 2">
    <name type="scientific">Olea europaea subsp. europaea</name>
    <dbReference type="NCBI Taxonomy" id="158383"/>
    <lineage>
        <taxon>Eukaryota</taxon>
        <taxon>Viridiplantae</taxon>
        <taxon>Streptophyta</taxon>
        <taxon>Embryophyta</taxon>
        <taxon>Tracheophyta</taxon>
        <taxon>Spermatophyta</taxon>
        <taxon>Magnoliopsida</taxon>
        <taxon>eudicotyledons</taxon>
        <taxon>Gunneridae</taxon>
        <taxon>Pentapetalae</taxon>
        <taxon>asterids</taxon>
        <taxon>lamiids</taxon>
        <taxon>Lamiales</taxon>
        <taxon>Oleaceae</taxon>
        <taxon>Oleeae</taxon>
        <taxon>Olea</taxon>
    </lineage>
</organism>
<dbReference type="Gramene" id="OE9A104119T1">
    <property type="protein sequence ID" value="OE9A104119C1"/>
    <property type="gene ID" value="OE9A104119"/>
</dbReference>
<protein>
    <submittedName>
        <fullName evidence="1">Uncharacterized protein</fullName>
    </submittedName>
</protein>
<dbReference type="EMBL" id="CACTIH010009555">
    <property type="protein sequence ID" value="CAA3032299.1"/>
    <property type="molecule type" value="Genomic_DNA"/>
</dbReference>
<dbReference type="AlphaFoldDB" id="A0A8S0VP24"/>
<evidence type="ECO:0000313" key="1">
    <source>
        <dbReference type="EMBL" id="CAA3032299.1"/>
    </source>
</evidence>
<gene>
    <name evidence="1" type="ORF">OLEA9_A104119</name>
</gene>
<name>A0A8S0VP24_OLEEU</name>
<reference evidence="1 2" key="1">
    <citation type="submission" date="2019-12" db="EMBL/GenBank/DDBJ databases">
        <authorList>
            <person name="Alioto T."/>
            <person name="Alioto T."/>
            <person name="Gomez Garrido J."/>
        </authorList>
    </citation>
    <scope>NUCLEOTIDE SEQUENCE [LARGE SCALE GENOMIC DNA]</scope>
</reference>
<sequence>CSVATCALSGCPPSLLSSVGMEATGPLLITTISDCIPTSGMEMNRKLVVLHLVGSMMLHSLYPAPVLR</sequence>
<feature type="non-terminal residue" evidence="1">
    <location>
        <position position="1"/>
    </location>
</feature>
<dbReference type="Proteomes" id="UP000594638">
    <property type="component" value="Unassembled WGS sequence"/>
</dbReference>